<dbReference type="Pfam" id="PF00010">
    <property type="entry name" value="HLH"/>
    <property type="match status" value="1"/>
</dbReference>
<dbReference type="RefSeq" id="XP_016502819.2">
    <property type="nucleotide sequence ID" value="XM_016647333.2"/>
</dbReference>
<dbReference type="RefSeq" id="XP_016502819.1">
    <property type="nucleotide sequence ID" value="XM_016647333.1"/>
</dbReference>
<reference evidence="8" key="2">
    <citation type="submission" date="2025-08" db="UniProtKB">
        <authorList>
            <consortium name="RefSeq"/>
        </authorList>
    </citation>
    <scope>IDENTIFICATION</scope>
    <source>
        <tissue evidence="8">Leaf</tissue>
    </source>
</reference>
<dbReference type="InterPro" id="IPR036638">
    <property type="entry name" value="HLH_DNA-bd_sf"/>
</dbReference>
<keyword evidence="5" id="KW-0804">Transcription</keyword>
<dbReference type="OMA" id="IKMDVFQ"/>
<dbReference type="InterPro" id="IPR011598">
    <property type="entry name" value="bHLH_dom"/>
</dbReference>
<accession>A0A1S4CPC1</accession>
<evidence type="ECO:0000256" key="5">
    <source>
        <dbReference type="ARBA" id="ARBA00023163"/>
    </source>
</evidence>
<comment type="subcellular location">
    <subcellularLocation>
        <location evidence="1">Nucleus</location>
    </subcellularLocation>
</comment>
<dbReference type="InterPro" id="IPR051358">
    <property type="entry name" value="TF_AMS/ICE1/BHLH6-like"/>
</dbReference>
<evidence type="ECO:0000256" key="4">
    <source>
        <dbReference type="ARBA" id="ARBA00023125"/>
    </source>
</evidence>
<protein>
    <submittedName>
        <fullName evidence="8">Transcription factor FER-LIKE IRON DEFICIENCY-INDUCED TRANSCRIPTION FACTOR-like</fullName>
    </submittedName>
</protein>
<dbReference type="Proteomes" id="UP000790787">
    <property type="component" value="Chromosome 17"/>
</dbReference>
<dbReference type="OrthoDB" id="1886792at2759"/>
<evidence type="ECO:0000256" key="1">
    <source>
        <dbReference type="ARBA" id="ARBA00004123"/>
    </source>
</evidence>
<keyword evidence="4" id="KW-0238">DNA-binding</keyword>
<proteinExistence type="predicted"/>
<dbReference type="GeneID" id="107820965"/>
<dbReference type="PANTHER" id="PTHR31945">
    <property type="entry name" value="TRANSCRIPTION FACTOR SCREAM2-RELATED"/>
    <property type="match status" value="1"/>
</dbReference>
<dbReference type="PROSITE" id="PS50888">
    <property type="entry name" value="BHLH"/>
    <property type="match status" value="1"/>
</dbReference>
<dbReference type="FunFam" id="4.10.280.10:FF:000096">
    <property type="entry name" value="Basic helix-loop-helix (BHLH) DNA-binding superfamily protein"/>
    <property type="match status" value="1"/>
</dbReference>
<name>A0A1S4CPC1_TOBAC</name>
<evidence type="ECO:0000256" key="3">
    <source>
        <dbReference type="ARBA" id="ARBA00023015"/>
    </source>
</evidence>
<dbReference type="GO" id="GO:0006355">
    <property type="term" value="P:regulation of DNA-templated transcription"/>
    <property type="evidence" value="ECO:0000318"/>
    <property type="project" value="GO_Central"/>
</dbReference>
<dbReference type="SMART" id="SM00353">
    <property type="entry name" value="HLH"/>
    <property type="match status" value="1"/>
</dbReference>
<comment type="subunit">
    <text evidence="2">Homodimer.</text>
</comment>
<evidence type="ECO:0000256" key="2">
    <source>
        <dbReference type="ARBA" id="ARBA00011738"/>
    </source>
</evidence>
<dbReference type="STRING" id="4097.A0A1S4CPC1"/>
<dbReference type="PaxDb" id="4097-A0A1S4CPC1"/>
<sequence>MESANAYSTMPMENVNDVGLINFIDEENFDQFIELIRGETADPIVTFFPNNDCEHITGCFSEANVQFEPASTDFFDWNATNMSDPISLYASLPKEMKLRKEAEEEGEEEDNDFDESSATTTTTTRTVSPATPTKNSARTDRTLVSERKRRGRMKEKLYALRSLVPNITKLDKASVIGDAILYVQGLQTEAEKLKIEVAGLESSLNGMNDNKGGAFQNAKKMNFTSYYPAIKKISKMDVFQVEEKGSYVRLVCNKGRHVAASLFKALDSLTGFYVQSSNLATSSDDYILTFTLNVREYEVDINLSNLKLWIASAFLNQGFDFETSPLA</sequence>
<keyword evidence="3" id="KW-0805">Transcription regulation</keyword>
<dbReference type="SUPFAM" id="SSF47459">
    <property type="entry name" value="HLH, helix-loop-helix DNA-binding domain"/>
    <property type="match status" value="1"/>
</dbReference>
<dbReference type="KEGG" id="nta:107820965"/>
<dbReference type="PANTHER" id="PTHR31945:SF17">
    <property type="entry name" value="TRANSCRIPTION FACTOR FER-LIKE IRON DEFICIENCY-INDUCED TRANSCRIPTION FACTOR"/>
    <property type="match status" value="1"/>
</dbReference>
<dbReference type="Gene3D" id="4.10.280.10">
    <property type="entry name" value="Helix-loop-helix DNA-binding domain"/>
    <property type="match status" value="1"/>
</dbReference>
<dbReference type="AlphaFoldDB" id="A0A1S4CPC1"/>
<dbReference type="SMR" id="A0A1S4CPC1"/>
<dbReference type="GO" id="GO:0043565">
    <property type="term" value="F:sequence-specific DNA binding"/>
    <property type="evidence" value="ECO:0000318"/>
    <property type="project" value="GO_Central"/>
</dbReference>
<reference evidence="7" key="1">
    <citation type="journal article" date="2014" name="Nat. Commun.">
        <title>The tobacco genome sequence and its comparison with those of tomato and potato.</title>
        <authorList>
            <person name="Sierro N."/>
            <person name="Battey J.N."/>
            <person name="Ouadi S."/>
            <person name="Bakaher N."/>
            <person name="Bovet L."/>
            <person name="Willig A."/>
            <person name="Goepfert S."/>
            <person name="Peitsch M.C."/>
            <person name="Ivanov N.V."/>
        </authorList>
    </citation>
    <scope>NUCLEOTIDE SEQUENCE [LARGE SCALE GENOMIC DNA]</scope>
</reference>
<dbReference type="GO" id="GO:0046983">
    <property type="term" value="F:protein dimerization activity"/>
    <property type="evidence" value="ECO:0007669"/>
    <property type="project" value="InterPro"/>
</dbReference>
<evidence type="ECO:0000256" key="6">
    <source>
        <dbReference type="ARBA" id="ARBA00023242"/>
    </source>
</evidence>
<dbReference type="GO" id="GO:0003700">
    <property type="term" value="F:DNA-binding transcription factor activity"/>
    <property type="evidence" value="ECO:0000318"/>
    <property type="project" value="GO_Central"/>
</dbReference>
<dbReference type="GO" id="GO:0005634">
    <property type="term" value="C:nucleus"/>
    <property type="evidence" value="ECO:0000318"/>
    <property type="project" value="GO_Central"/>
</dbReference>
<keyword evidence="6" id="KW-0539">Nucleus</keyword>
<gene>
    <name evidence="8" type="primary">LOC107820965</name>
</gene>
<evidence type="ECO:0000313" key="7">
    <source>
        <dbReference type="Proteomes" id="UP000790787"/>
    </source>
</evidence>
<evidence type="ECO:0000313" key="8">
    <source>
        <dbReference type="RefSeq" id="XP_016502819.2"/>
    </source>
</evidence>
<keyword evidence="7" id="KW-1185">Reference proteome</keyword>
<organism evidence="7 8">
    <name type="scientific">Nicotiana tabacum</name>
    <name type="common">Common tobacco</name>
    <dbReference type="NCBI Taxonomy" id="4097"/>
    <lineage>
        <taxon>Eukaryota</taxon>
        <taxon>Viridiplantae</taxon>
        <taxon>Streptophyta</taxon>
        <taxon>Embryophyta</taxon>
        <taxon>Tracheophyta</taxon>
        <taxon>Spermatophyta</taxon>
        <taxon>Magnoliopsida</taxon>
        <taxon>eudicotyledons</taxon>
        <taxon>Gunneridae</taxon>
        <taxon>Pentapetalae</taxon>
        <taxon>asterids</taxon>
        <taxon>lamiids</taxon>
        <taxon>Solanales</taxon>
        <taxon>Solanaceae</taxon>
        <taxon>Nicotianoideae</taxon>
        <taxon>Nicotianeae</taxon>
        <taxon>Nicotiana</taxon>
    </lineage>
</organism>